<dbReference type="PATRIC" id="fig|1365257.3.peg.1869"/>
<evidence type="ECO:0000313" key="1">
    <source>
        <dbReference type="EMBL" id="KZN67968.1"/>
    </source>
</evidence>
<dbReference type="AlphaFoldDB" id="A0A162CHG0"/>
<accession>A0A162CHG0</accession>
<gene>
    <name evidence="1" type="ORF">N478_17235</name>
</gene>
<organism evidence="1 2">
    <name type="scientific">Pseudoalteromonas luteoviolacea S4060-1</name>
    <dbReference type="NCBI Taxonomy" id="1365257"/>
    <lineage>
        <taxon>Bacteria</taxon>
        <taxon>Pseudomonadati</taxon>
        <taxon>Pseudomonadota</taxon>
        <taxon>Gammaproteobacteria</taxon>
        <taxon>Alteromonadales</taxon>
        <taxon>Pseudoalteromonadaceae</taxon>
        <taxon>Pseudoalteromonas</taxon>
    </lineage>
</organism>
<comment type="caution">
    <text evidence="1">The sequence shown here is derived from an EMBL/GenBank/DDBJ whole genome shotgun (WGS) entry which is preliminary data.</text>
</comment>
<reference evidence="1 2" key="1">
    <citation type="submission" date="2013-07" db="EMBL/GenBank/DDBJ databases">
        <title>Comparative Genomic and Metabolomic Analysis of Twelve Strains of Pseudoalteromonas luteoviolacea.</title>
        <authorList>
            <person name="Vynne N.G."/>
            <person name="Mansson M."/>
            <person name="Gram L."/>
        </authorList>
    </citation>
    <scope>NUCLEOTIDE SEQUENCE [LARGE SCALE GENOMIC DNA]</scope>
    <source>
        <strain evidence="1 2">S4060-1</strain>
    </source>
</reference>
<proteinExistence type="predicted"/>
<dbReference type="EMBL" id="AUXX01000011">
    <property type="protein sequence ID" value="KZN67968.1"/>
    <property type="molecule type" value="Genomic_DNA"/>
</dbReference>
<protein>
    <submittedName>
        <fullName evidence="1">Uncharacterized protein</fullName>
    </submittedName>
</protein>
<sequence length="108" mass="12550">MERAISVSPNAFSESVKEIAFIVSEYELPSYMNHKEEDIPKVQVFRRDNRYQFISDLISPLDFLLDITTNTRGKLIASPATKHSTYVQNIYRALNMYWKCGQKTDVLL</sequence>
<evidence type="ECO:0000313" key="2">
    <source>
        <dbReference type="Proteomes" id="UP000076661"/>
    </source>
</evidence>
<name>A0A162CHG0_9GAMM</name>
<dbReference type="Proteomes" id="UP000076661">
    <property type="component" value="Unassembled WGS sequence"/>
</dbReference>